<evidence type="ECO:0000256" key="4">
    <source>
        <dbReference type="ARBA" id="ARBA00022679"/>
    </source>
</evidence>
<evidence type="ECO:0000256" key="5">
    <source>
        <dbReference type="ARBA" id="ARBA00022741"/>
    </source>
</evidence>
<dbReference type="InterPro" id="IPR036890">
    <property type="entry name" value="HATPase_C_sf"/>
</dbReference>
<keyword evidence="5" id="KW-0547">Nucleotide-binding</keyword>
<keyword evidence="10" id="KW-0472">Membrane</keyword>
<dbReference type="PANTHER" id="PTHR24421:SF10">
    <property type="entry name" value="NITRATE_NITRITE SENSOR PROTEIN NARQ"/>
    <property type="match status" value="1"/>
</dbReference>
<dbReference type="GO" id="GO:0005524">
    <property type="term" value="F:ATP binding"/>
    <property type="evidence" value="ECO:0007669"/>
    <property type="project" value="UniProtKB-KW"/>
</dbReference>
<evidence type="ECO:0000256" key="6">
    <source>
        <dbReference type="ARBA" id="ARBA00022777"/>
    </source>
</evidence>
<keyword evidence="10" id="KW-1133">Transmembrane helix</keyword>
<dbReference type="Pfam" id="PF07730">
    <property type="entry name" value="HisKA_3"/>
    <property type="match status" value="1"/>
</dbReference>
<feature type="compositionally biased region" description="Polar residues" evidence="9">
    <location>
        <begin position="483"/>
        <end position="492"/>
    </location>
</feature>
<sequence length="533" mass="56845">MHRCWPSGAVDFDSLSLSKFFNWRIHLSARLCQPIGGPGLAERWTTYVSAAGYDALVSDQPLPPQGQQRLRDSRSRRTVRIVVRILVGSVAWILGVPLSFFALLAFPPAFDDTGMLSTLGVLLGLLAAFLWLSVFARHRWPWIPFVIGAVLATAWGDGTLMLIGLFHLLVRSPRKQALTATAIGALLITVGVVRLCLQSPANNPFGILFLSDPNQIPGVDGSLPADESVFGMNMLTVIAGLMGLAISLGFGFLLRRTRRMRAVESFAQRQSRRSENLSAELARTSERELLARELHDTLSHRLSVISLHSGALEVGGNDDPAMASTASALRQEAHASLEDLRHLVGGVREGTLANAGPQKEASTPPSLTSMRSIPQLVASVQATGTIIRPSIIIQDVESAPTVLDRAVYRIVQESLTNAMKHAPGAPVTLGVTVSADLGARIVIANPAEPSAQRFHPPRTTAEAGPGIPPYPTSAPRVGPANPGAQQSLSSTGAGAGLVGIRERVAMLGGEVFIGVRDGSFLVDVTLPPFERQG</sequence>
<dbReference type="EMBL" id="FXYZ01000003">
    <property type="protein sequence ID" value="SMX71755.1"/>
    <property type="molecule type" value="Genomic_DNA"/>
</dbReference>
<feature type="transmembrane region" description="Helical" evidence="10">
    <location>
        <begin position="116"/>
        <end position="136"/>
    </location>
</feature>
<dbReference type="GO" id="GO:0016020">
    <property type="term" value="C:membrane"/>
    <property type="evidence" value="ECO:0007669"/>
    <property type="project" value="InterPro"/>
</dbReference>
<dbReference type="GO" id="GO:0046983">
    <property type="term" value="F:protein dimerization activity"/>
    <property type="evidence" value="ECO:0007669"/>
    <property type="project" value="InterPro"/>
</dbReference>
<evidence type="ECO:0000313" key="12">
    <source>
        <dbReference type="EMBL" id="SMX71755.1"/>
    </source>
</evidence>
<dbReference type="Gene3D" id="3.30.565.10">
    <property type="entry name" value="Histidine kinase-like ATPase, C-terminal domain"/>
    <property type="match status" value="1"/>
</dbReference>
<feature type="domain" description="Signal transduction histidine kinase subgroup 3 dimerisation and phosphoacceptor" evidence="11">
    <location>
        <begin position="286"/>
        <end position="351"/>
    </location>
</feature>
<evidence type="ECO:0000256" key="7">
    <source>
        <dbReference type="ARBA" id="ARBA00022840"/>
    </source>
</evidence>
<accession>A0A2H1I996</accession>
<name>A0A2H1I996_BREAU</name>
<evidence type="ECO:0000256" key="1">
    <source>
        <dbReference type="ARBA" id="ARBA00000085"/>
    </source>
</evidence>
<dbReference type="CDD" id="cd16917">
    <property type="entry name" value="HATPase_UhpB-NarQ-NarX-like"/>
    <property type="match status" value="1"/>
</dbReference>
<protein>
    <recommendedName>
        <fullName evidence="2">histidine kinase</fullName>
        <ecNumber evidence="2">2.7.13.3</ecNumber>
    </recommendedName>
</protein>
<keyword evidence="6 12" id="KW-0418">Kinase</keyword>
<proteinExistence type="predicted"/>
<dbReference type="SUPFAM" id="SSF55874">
    <property type="entry name" value="ATPase domain of HSP90 chaperone/DNA topoisomerase II/histidine kinase"/>
    <property type="match status" value="1"/>
</dbReference>
<keyword evidence="3" id="KW-0597">Phosphoprotein</keyword>
<feature type="transmembrane region" description="Helical" evidence="10">
    <location>
        <begin position="81"/>
        <end position="104"/>
    </location>
</feature>
<keyword evidence="4" id="KW-0808">Transferase</keyword>
<dbReference type="GO" id="GO:0000155">
    <property type="term" value="F:phosphorelay sensor kinase activity"/>
    <property type="evidence" value="ECO:0007669"/>
    <property type="project" value="InterPro"/>
</dbReference>
<feature type="transmembrane region" description="Helical" evidence="10">
    <location>
        <begin position="230"/>
        <end position="254"/>
    </location>
</feature>
<reference evidence="12 13" key="1">
    <citation type="submission" date="2017-03" db="EMBL/GenBank/DDBJ databases">
        <authorList>
            <person name="Afonso C.L."/>
            <person name="Miller P.J."/>
            <person name="Scott M.A."/>
            <person name="Spackman E."/>
            <person name="Goraichik I."/>
            <person name="Dimitrov K.M."/>
            <person name="Suarez D.L."/>
            <person name="Swayne D.E."/>
        </authorList>
    </citation>
    <scope>NUCLEOTIDE SEQUENCE [LARGE SCALE GENOMIC DNA]</scope>
    <source>
        <strain evidence="13">6(3)</strain>
    </source>
</reference>
<keyword evidence="10" id="KW-0812">Transmembrane</keyword>
<dbReference type="EC" id="2.7.13.3" evidence="2"/>
<dbReference type="InterPro" id="IPR011712">
    <property type="entry name" value="Sig_transdc_His_kin_sub3_dim/P"/>
</dbReference>
<evidence type="ECO:0000256" key="10">
    <source>
        <dbReference type="SAM" id="Phobius"/>
    </source>
</evidence>
<evidence type="ECO:0000256" key="8">
    <source>
        <dbReference type="ARBA" id="ARBA00023012"/>
    </source>
</evidence>
<dbReference type="AlphaFoldDB" id="A0A2H1I996"/>
<keyword evidence="7" id="KW-0067">ATP-binding</keyword>
<evidence type="ECO:0000259" key="11">
    <source>
        <dbReference type="Pfam" id="PF07730"/>
    </source>
</evidence>
<dbReference type="Proteomes" id="UP000234327">
    <property type="component" value="Unassembled WGS sequence"/>
</dbReference>
<evidence type="ECO:0000313" key="13">
    <source>
        <dbReference type="Proteomes" id="UP000234327"/>
    </source>
</evidence>
<dbReference type="Gene3D" id="1.20.5.1930">
    <property type="match status" value="1"/>
</dbReference>
<evidence type="ECO:0000256" key="3">
    <source>
        <dbReference type="ARBA" id="ARBA00022553"/>
    </source>
</evidence>
<dbReference type="InterPro" id="IPR050482">
    <property type="entry name" value="Sensor_HK_TwoCompSys"/>
</dbReference>
<keyword evidence="8" id="KW-0902">Two-component regulatory system</keyword>
<organism evidence="12 13">
    <name type="scientific">Brevibacterium aurantiacum</name>
    <dbReference type="NCBI Taxonomy" id="273384"/>
    <lineage>
        <taxon>Bacteria</taxon>
        <taxon>Bacillati</taxon>
        <taxon>Actinomycetota</taxon>
        <taxon>Actinomycetes</taxon>
        <taxon>Micrococcales</taxon>
        <taxon>Brevibacteriaceae</taxon>
        <taxon>Brevibacterium</taxon>
    </lineage>
</organism>
<feature type="transmembrane region" description="Helical" evidence="10">
    <location>
        <begin position="142"/>
        <end position="170"/>
    </location>
</feature>
<evidence type="ECO:0000256" key="9">
    <source>
        <dbReference type="SAM" id="MobiDB-lite"/>
    </source>
</evidence>
<comment type="catalytic activity">
    <reaction evidence="1">
        <text>ATP + protein L-histidine = ADP + protein N-phospho-L-histidine.</text>
        <dbReference type="EC" id="2.7.13.3"/>
    </reaction>
</comment>
<dbReference type="PANTHER" id="PTHR24421">
    <property type="entry name" value="NITRATE/NITRITE SENSOR PROTEIN NARX-RELATED"/>
    <property type="match status" value="1"/>
</dbReference>
<feature type="region of interest" description="Disordered" evidence="9">
    <location>
        <begin position="450"/>
        <end position="492"/>
    </location>
</feature>
<gene>
    <name evidence="12" type="ORF">BAURA63_00969</name>
</gene>
<evidence type="ECO:0000256" key="2">
    <source>
        <dbReference type="ARBA" id="ARBA00012438"/>
    </source>
</evidence>